<feature type="transmembrane region" description="Helical" evidence="5">
    <location>
        <begin position="407"/>
        <end position="425"/>
    </location>
</feature>
<feature type="transmembrane region" description="Helical" evidence="5">
    <location>
        <begin position="316"/>
        <end position="334"/>
    </location>
</feature>
<dbReference type="InterPro" id="IPR011701">
    <property type="entry name" value="MFS"/>
</dbReference>
<sequence length="429" mass="45219">MDATLADDRPLVSKGWIGSYGVMYLGINIAWSAPSQLLIANQILAWHPEDKEARFAFIMSLGGLLGLVVSPLVGILSDKTRTRFGRRAPWIVIGAVCAAASLVALAFSPNYVLLVIGWAAFQIFIAAAVNASQAIPPDRVSRQQYGVVSGVMGIGWTMALVVGTLLGESLPLVAAYLASAALLLALCVPYLIWHNKASVLPTQDDQVAESSALTAASRGAVMDAELVGGFTHRTETAARSLADYRDFMWVFISRLAATLGNTVALFYLLYYLRDHIKLADPDQGVLILTVIYAVVVIGASILSGRASDAAGVRKPFVFFSCLGLAGACLVMAFAHSFTAVIIAAVVLGASWGTFTAIDQALINQVLPYANTRGRDIGFMSMAVALPNLASPVLAAFALLVLGGYPGLYLISGLLAVIGAISVLAVRGSR</sequence>
<dbReference type="PANTHER" id="PTHR23528">
    <property type="match status" value="1"/>
</dbReference>
<keyword evidence="2 5" id="KW-0812">Transmembrane</keyword>
<keyword evidence="8" id="KW-1185">Reference proteome</keyword>
<feature type="domain" description="Major facilitator superfamily (MFS) profile" evidence="6">
    <location>
        <begin position="246"/>
        <end position="429"/>
    </location>
</feature>
<feature type="transmembrane region" description="Helical" evidence="5">
    <location>
        <begin position="145"/>
        <end position="167"/>
    </location>
</feature>
<comment type="subcellular location">
    <subcellularLocation>
        <location evidence="1">Cell membrane</location>
        <topology evidence="1">Multi-pass membrane protein</topology>
    </subcellularLocation>
</comment>
<feature type="transmembrane region" description="Helical" evidence="5">
    <location>
        <begin position="21"/>
        <end position="43"/>
    </location>
</feature>
<keyword evidence="4 5" id="KW-0472">Membrane</keyword>
<evidence type="ECO:0000256" key="5">
    <source>
        <dbReference type="SAM" id="Phobius"/>
    </source>
</evidence>
<dbReference type="PANTHER" id="PTHR23528:SF1">
    <property type="entry name" value="MAJOR FACILITATOR SUPERFAMILY (MFS) PROFILE DOMAIN-CONTAINING PROTEIN"/>
    <property type="match status" value="1"/>
</dbReference>
<feature type="transmembrane region" description="Helical" evidence="5">
    <location>
        <begin position="340"/>
        <end position="357"/>
    </location>
</feature>
<comment type="caution">
    <text evidence="7">The sequence shown here is derived from an EMBL/GenBank/DDBJ whole genome shotgun (WGS) entry which is preliminary data.</text>
</comment>
<dbReference type="Pfam" id="PF07690">
    <property type="entry name" value="MFS_1"/>
    <property type="match status" value="2"/>
</dbReference>
<dbReference type="AlphaFoldDB" id="A0A1Q5Q4W3"/>
<dbReference type="GO" id="GO:0022857">
    <property type="term" value="F:transmembrane transporter activity"/>
    <property type="evidence" value="ECO:0007669"/>
    <property type="project" value="InterPro"/>
</dbReference>
<feature type="transmembrane region" description="Helical" evidence="5">
    <location>
        <begin position="247"/>
        <end position="272"/>
    </location>
</feature>
<dbReference type="Proteomes" id="UP000185628">
    <property type="component" value="Unassembled WGS sequence"/>
</dbReference>
<feature type="transmembrane region" description="Helical" evidence="5">
    <location>
        <begin position="378"/>
        <end position="401"/>
    </location>
</feature>
<dbReference type="OrthoDB" id="7584869at2"/>
<dbReference type="InterPro" id="IPR020846">
    <property type="entry name" value="MFS_dom"/>
</dbReference>
<evidence type="ECO:0000256" key="2">
    <source>
        <dbReference type="ARBA" id="ARBA00022692"/>
    </source>
</evidence>
<evidence type="ECO:0000259" key="6">
    <source>
        <dbReference type="PROSITE" id="PS50850"/>
    </source>
</evidence>
<evidence type="ECO:0000256" key="4">
    <source>
        <dbReference type="ARBA" id="ARBA00023136"/>
    </source>
</evidence>
<gene>
    <name evidence="7" type="ORF">BSZ39_02270</name>
</gene>
<dbReference type="Gene3D" id="1.20.1250.20">
    <property type="entry name" value="MFS general substrate transporter like domains"/>
    <property type="match status" value="2"/>
</dbReference>
<proteinExistence type="predicted"/>
<feature type="transmembrane region" description="Helical" evidence="5">
    <location>
        <begin position="55"/>
        <end position="76"/>
    </location>
</feature>
<feature type="transmembrane region" description="Helical" evidence="5">
    <location>
        <begin position="173"/>
        <end position="193"/>
    </location>
</feature>
<dbReference type="EMBL" id="MQVR01000007">
    <property type="protein sequence ID" value="OKL54823.1"/>
    <property type="molecule type" value="Genomic_DNA"/>
</dbReference>
<accession>A0A1Q5Q4W3</accession>
<evidence type="ECO:0000313" key="8">
    <source>
        <dbReference type="Proteomes" id="UP000185628"/>
    </source>
</evidence>
<organism evidence="7 8">
    <name type="scientific">Bowdeniella nasicola</name>
    <dbReference type="NCBI Taxonomy" id="208480"/>
    <lineage>
        <taxon>Bacteria</taxon>
        <taxon>Bacillati</taxon>
        <taxon>Actinomycetota</taxon>
        <taxon>Actinomycetes</taxon>
        <taxon>Actinomycetales</taxon>
        <taxon>Actinomycetaceae</taxon>
        <taxon>Bowdeniella</taxon>
    </lineage>
</organism>
<name>A0A1Q5Q4W3_9ACTO</name>
<dbReference type="GO" id="GO:0005886">
    <property type="term" value="C:plasma membrane"/>
    <property type="evidence" value="ECO:0007669"/>
    <property type="project" value="UniProtKB-SubCell"/>
</dbReference>
<evidence type="ECO:0000256" key="3">
    <source>
        <dbReference type="ARBA" id="ARBA00022989"/>
    </source>
</evidence>
<dbReference type="InterPro" id="IPR036259">
    <property type="entry name" value="MFS_trans_sf"/>
</dbReference>
<feature type="transmembrane region" description="Helical" evidence="5">
    <location>
        <begin position="113"/>
        <end position="133"/>
    </location>
</feature>
<dbReference type="RefSeq" id="WP_073715775.1">
    <property type="nucleotide sequence ID" value="NZ_MQVR01000007.1"/>
</dbReference>
<dbReference type="SUPFAM" id="SSF103473">
    <property type="entry name" value="MFS general substrate transporter"/>
    <property type="match status" value="1"/>
</dbReference>
<evidence type="ECO:0000313" key="7">
    <source>
        <dbReference type="EMBL" id="OKL54823.1"/>
    </source>
</evidence>
<protein>
    <recommendedName>
        <fullName evidence="6">Major facilitator superfamily (MFS) profile domain-containing protein</fullName>
    </recommendedName>
</protein>
<reference evidence="8" key="1">
    <citation type="submission" date="2016-12" db="EMBL/GenBank/DDBJ databases">
        <authorList>
            <person name="Meng X."/>
        </authorList>
    </citation>
    <scope>NUCLEOTIDE SEQUENCE [LARGE SCALE GENOMIC DNA]</scope>
    <source>
        <strain evidence="8">DSM 19116</strain>
    </source>
</reference>
<feature type="transmembrane region" description="Helical" evidence="5">
    <location>
        <begin position="284"/>
        <end position="304"/>
    </location>
</feature>
<dbReference type="PROSITE" id="PS50850">
    <property type="entry name" value="MFS"/>
    <property type="match status" value="1"/>
</dbReference>
<evidence type="ECO:0000256" key="1">
    <source>
        <dbReference type="ARBA" id="ARBA00004651"/>
    </source>
</evidence>
<keyword evidence="3 5" id="KW-1133">Transmembrane helix</keyword>
<feature type="transmembrane region" description="Helical" evidence="5">
    <location>
        <begin position="88"/>
        <end position="107"/>
    </location>
</feature>